<evidence type="ECO:0000313" key="6">
    <source>
        <dbReference type="EMBL" id="SDG52219.1"/>
    </source>
</evidence>
<dbReference type="Pfam" id="PF00072">
    <property type="entry name" value="Response_reg"/>
    <property type="match status" value="1"/>
</dbReference>
<dbReference type="SMART" id="SM00448">
    <property type="entry name" value="REC"/>
    <property type="match status" value="1"/>
</dbReference>
<dbReference type="GO" id="GO:0000160">
    <property type="term" value="P:phosphorelay signal transduction system"/>
    <property type="evidence" value="ECO:0007669"/>
    <property type="project" value="InterPro"/>
</dbReference>
<organism evidence="6 7">
    <name type="scientific">Pelagibacterium luteolum</name>
    <dbReference type="NCBI Taxonomy" id="440168"/>
    <lineage>
        <taxon>Bacteria</taxon>
        <taxon>Pseudomonadati</taxon>
        <taxon>Pseudomonadota</taxon>
        <taxon>Alphaproteobacteria</taxon>
        <taxon>Hyphomicrobiales</taxon>
        <taxon>Devosiaceae</taxon>
        <taxon>Pelagibacterium</taxon>
    </lineage>
</organism>
<dbReference type="Proteomes" id="UP000199495">
    <property type="component" value="Unassembled WGS sequence"/>
</dbReference>
<reference evidence="6 7" key="1">
    <citation type="submission" date="2016-10" db="EMBL/GenBank/DDBJ databases">
        <authorList>
            <person name="de Groot N.N."/>
        </authorList>
    </citation>
    <scope>NUCLEOTIDE SEQUENCE [LARGE SCALE GENOMIC DNA]</scope>
    <source>
        <strain evidence="6 7">CGMCC 1.10267</strain>
    </source>
</reference>
<evidence type="ECO:0000256" key="2">
    <source>
        <dbReference type="ARBA" id="ARBA00023015"/>
    </source>
</evidence>
<dbReference type="AlphaFoldDB" id="A0A1G7UYL5"/>
<evidence type="ECO:0000259" key="5">
    <source>
        <dbReference type="PROSITE" id="PS50110"/>
    </source>
</evidence>
<dbReference type="SUPFAM" id="SSF52172">
    <property type="entry name" value="CheY-like"/>
    <property type="match status" value="1"/>
</dbReference>
<accession>A0A1G7UYL5</accession>
<dbReference type="Gene3D" id="3.40.50.2300">
    <property type="match status" value="1"/>
</dbReference>
<keyword evidence="3" id="KW-0804">Transcription</keyword>
<evidence type="ECO:0000256" key="4">
    <source>
        <dbReference type="PROSITE-ProRule" id="PRU00169"/>
    </source>
</evidence>
<dbReference type="OrthoDB" id="9784719at2"/>
<sequence>MSDQFTPYALVADDDALIRLDAVSILEDAGFRVHEANNVEEALAILDAAPASIQLLFTDVHMPPGARTGFDLARECAEKWPHVGILVASGMAKPRPGDLPDGAVFIQKPFSADVVIEHLQNILPDGRKPERLLKRAT</sequence>
<keyword evidence="1 4" id="KW-0597">Phosphoprotein</keyword>
<keyword evidence="2" id="KW-0805">Transcription regulation</keyword>
<dbReference type="InterPro" id="IPR001789">
    <property type="entry name" value="Sig_transdc_resp-reg_receiver"/>
</dbReference>
<feature type="modified residue" description="4-aspartylphosphate" evidence="4">
    <location>
        <position position="59"/>
    </location>
</feature>
<dbReference type="InterPro" id="IPR011006">
    <property type="entry name" value="CheY-like_superfamily"/>
</dbReference>
<dbReference type="PANTHER" id="PTHR44591">
    <property type="entry name" value="STRESS RESPONSE REGULATOR PROTEIN 1"/>
    <property type="match status" value="1"/>
</dbReference>
<dbReference type="PROSITE" id="PS50110">
    <property type="entry name" value="RESPONSE_REGULATORY"/>
    <property type="match status" value="1"/>
</dbReference>
<dbReference type="EMBL" id="FNCS01000003">
    <property type="protein sequence ID" value="SDG52219.1"/>
    <property type="molecule type" value="Genomic_DNA"/>
</dbReference>
<protein>
    <submittedName>
        <fullName evidence="6">Response regulator receiver domain-containing protein</fullName>
    </submittedName>
</protein>
<evidence type="ECO:0000256" key="1">
    <source>
        <dbReference type="ARBA" id="ARBA00022553"/>
    </source>
</evidence>
<dbReference type="RefSeq" id="WP_090594529.1">
    <property type="nucleotide sequence ID" value="NZ_FNCS01000003.1"/>
</dbReference>
<dbReference type="STRING" id="440168.SAMN04487974_103340"/>
<name>A0A1G7UYL5_9HYPH</name>
<evidence type="ECO:0000256" key="3">
    <source>
        <dbReference type="ARBA" id="ARBA00023163"/>
    </source>
</evidence>
<keyword evidence="7" id="KW-1185">Reference proteome</keyword>
<feature type="domain" description="Response regulatory" evidence="5">
    <location>
        <begin position="8"/>
        <end position="123"/>
    </location>
</feature>
<gene>
    <name evidence="6" type="ORF">SAMN04487974_103340</name>
</gene>
<evidence type="ECO:0000313" key="7">
    <source>
        <dbReference type="Proteomes" id="UP000199495"/>
    </source>
</evidence>
<dbReference type="InterPro" id="IPR050595">
    <property type="entry name" value="Bact_response_regulator"/>
</dbReference>
<proteinExistence type="predicted"/>
<dbReference type="PANTHER" id="PTHR44591:SF3">
    <property type="entry name" value="RESPONSE REGULATORY DOMAIN-CONTAINING PROTEIN"/>
    <property type="match status" value="1"/>
</dbReference>